<keyword evidence="2" id="KW-0812">Transmembrane</keyword>
<dbReference type="SUPFAM" id="SSF111369">
    <property type="entry name" value="HlyD-like secretion proteins"/>
    <property type="match status" value="1"/>
</dbReference>
<evidence type="ECO:0000313" key="7">
    <source>
        <dbReference type="Proteomes" id="UP000663722"/>
    </source>
</evidence>
<feature type="domain" description="YknX-like C-terminal permuted SH3-like" evidence="5">
    <location>
        <begin position="300"/>
        <end position="366"/>
    </location>
</feature>
<dbReference type="NCBIfam" id="TIGR01730">
    <property type="entry name" value="RND_mfp"/>
    <property type="match status" value="1"/>
</dbReference>
<dbReference type="PANTHER" id="PTHR30469">
    <property type="entry name" value="MULTIDRUG RESISTANCE PROTEIN MDTA"/>
    <property type="match status" value="1"/>
</dbReference>
<organism evidence="6 7">
    <name type="scientific">Desulfonema magnum</name>
    <dbReference type="NCBI Taxonomy" id="45655"/>
    <lineage>
        <taxon>Bacteria</taxon>
        <taxon>Pseudomonadati</taxon>
        <taxon>Thermodesulfobacteriota</taxon>
        <taxon>Desulfobacteria</taxon>
        <taxon>Desulfobacterales</taxon>
        <taxon>Desulfococcaceae</taxon>
        <taxon>Desulfonema</taxon>
    </lineage>
</organism>
<proteinExistence type="inferred from homology"/>
<evidence type="ECO:0000259" key="4">
    <source>
        <dbReference type="Pfam" id="PF25954"/>
    </source>
</evidence>
<dbReference type="Gene3D" id="2.40.30.170">
    <property type="match status" value="1"/>
</dbReference>
<comment type="similarity">
    <text evidence="1">Belongs to the membrane fusion protein (MFP) (TC 8.A.1) family.</text>
</comment>
<evidence type="ECO:0000313" key="6">
    <source>
        <dbReference type="EMBL" id="QTA85574.1"/>
    </source>
</evidence>
<dbReference type="Proteomes" id="UP000663722">
    <property type="component" value="Chromosome"/>
</dbReference>
<dbReference type="KEGG" id="dmm:dnm_015850"/>
<dbReference type="FunFam" id="2.40.30.170:FF:000010">
    <property type="entry name" value="Efflux RND transporter periplasmic adaptor subunit"/>
    <property type="match status" value="1"/>
</dbReference>
<dbReference type="Gene3D" id="2.40.420.20">
    <property type="match status" value="1"/>
</dbReference>
<dbReference type="GO" id="GO:1990281">
    <property type="term" value="C:efflux pump complex"/>
    <property type="evidence" value="ECO:0007669"/>
    <property type="project" value="TreeGrafter"/>
</dbReference>
<evidence type="ECO:0000256" key="2">
    <source>
        <dbReference type="SAM" id="Phobius"/>
    </source>
</evidence>
<dbReference type="InterPro" id="IPR058792">
    <property type="entry name" value="Beta-barrel_RND_2"/>
</dbReference>
<protein>
    <submittedName>
        <fullName evidence="6">Efflux transporter, RND family</fullName>
    </submittedName>
</protein>
<keyword evidence="2" id="KW-1133">Transmembrane helix</keyword>
<evidence type="ECO:0000259" key="3">
    <source>
        <dbReference type="Pfam" id="PF25917"/>
    </source>
</evidence>
<sequence>MKEDSMLKSEKLNRKALSRCGLFGTFTVLILMGVCMLWYSGLFASPKPEDKAAPPAMPPVTVEVSKVRIAPAVREIVTVGTLQANESVMIRSEVSGRITSIGFAEGEAIEQGKVLFTLDQSVLQAELQKARADLNLHLADYKRAKKLLKDKAISVRERDQAYARWQLDKANEQLIQANLDKTVIRSPFGGVLGIRKVSKGDFISAGQELVNLEDVSSLKVSFKIPEIYSGAAAAGQKIRLSSDAFGNEVFEAEVYAVNPRIDMQTRSLELRAVMENPDQRLRPGLFVRVALVADETSDALFVPEQAVMQQPERSFVWKVADNKPVMVEVITGKREKGMVEIQSGLEPGDMVITGGIQKVAEGMPVNAVEADPDMFAKCEVLSVKCQVLSVKC</sequence>
<dbReference type="Pfam" id="PF25954">
    <property type="entry name" value="Beta-barrel_RND_2"/>
    <property type="match status" value="1"/>
</dbReference>
<dbReference type="Gene3D" id="1.10.287.470">
    <property type="entry name" value="Helix hairpin bin"/>
    <property type="match status" value="1"/>
</dbReference>
<evidence type="ECO:0000256" key="1">
    <source>
        <dbReference type="ARBA" id="ARBA00009477"/>
    </source>
</evidence>
<dbReference type="EMBL" id="CP061800">
    <property type="protein sequence ID" value="QTA85574.1"/>
    <property type="molecule type" value="Genomic_DNA"/>
</dbReference>
<dbReference type="InterPro" id="IPR006143">
    <property type="entry name" value="RND_pump_MFP"/>
</dbReference>
<dbReference type="Gene3D" id="2.40.50.100">
    <property type="match status" value="1"/>
</dbReference>
<reference evidence="6" key="1">
    <citation type="journal article" date="2021" name="Microb. Physiol.">
        <title>Proteogenomic Insights into the Physiology of Marine, Sulfate-Reducing, Filamentous Desulfonema limicola and Desulfonema magnum.</title>
        <authorList>
            <person name="Schnaars V."/>
            <person name="Wohlbrand L."/>
            <person name="Scheve S."/>
            <person name="Hinrichs C."/>
            <person name="Reinhardt R."/>
            <person name="Rabus R."/>
        </authorList>
    </citation>
    <scope>NUCLEOTIDE SEQUENCE</scope>
    <source>
        <strain evidence="6">4be13</strain>
    </source>
</reference>
<dbReference type="RefSeq" id="WP_207681576.1">
    <property type="nucleotide sequence ID" value="NZ_CP061800.1"/>
</dbReference>
<dbReference type="InterPro" id="IPR058625">
    <property type="entry name" value="MdtA-like_BSH"/>
</dbReference>
<dbReference type="Pfam" id="PF25989">
    <property type="entry name" value="YknX_C"/>
    <property type="match status" value="1"/>
</dbReference>
<accession>A0A975GLE9</accession>
<feature type="domain" description="CusB-like beta-barrel" evidence="4">
    <location>
        <begin position="220"/>
        <end position="293"/>
    </location>
</feature>
<keyword evidence="7" id="KW-1185">Reference proteome</keyword>
<name>A0A975GLE9_9BACT</name>
<dbReference type="PANTHER" id="PTHR30469:SF11">
    <property type="entry name" value="BLL4320 PROTEIN"/>
    <property type="match status" value="1"/>
</dbReference>
<dbReference type="Pfam" id="PF25917">
    <property type="entry name" value="BSH_RND"/>
    <property type="match status" value="1"/>
</dbReference>
<dbReference type="InterPro" id="IPR058637">
    <property type="entry name" value="YknX-like_C"/>
</dbReference>
<feature type="domain" description="Multidrug resistance protein MdtA-like barrel-sandwich hybrid" evidence="3">
    <location>
        <begin position="87"/>
        <end position="210"/>
    </location>
</feature>
<evidence type="ECO:0000259" key="5">
    <source>
        <dbReference type="Pfam" id="PF25989"/>
    </source>
</evidence>
<dbReference type="AlphaFoldDB" id="A0A975GLE9"/>
<gene>
    <name evidence="6" type="ORF">dnm_015850</name>
</gene>
<feature type="transmembrane region" description="Helical" evidence="2">
    <location>
        <begin position="20"/>
        <end position="39"/>
    </location>
</feature>
<keyword evidence="2" id="KW-0472">Membrane</keyword>
<dbReference type="GO" id="GO:0015562">
    <property type="term" value="F:efflux transmembrane transporter activity"/>
    <property type="evidence" value="ECO:0007669"/>
    <property type="project" value="TreeGrafter"/>
</dbReference>